<comment type="caution">
    <text evidence="2">The sequence shown here is derived from an EMBL/GenBank/DDBJ whole genome shotgun (WGS) entry which is preliminary data.</text>
</comment>
<dbReference type="EMBL" id="BEGY01000003">
    <property type="protein sequence ID" value="GAX73294.1"/>
    <property type="molecule type" value="Genomic_DNA"/>
</dbReference>
<name>A0A250WR09_9CHLO</name>
<dbReference type="AlphaFoldDB" id="A0A250WR09"/>
<dbReference type="InterPro" id="IPR005069">
    <property type="entry name" value="Nucl-diP-sugar_transferase"/>
</dbReference>
<dbReference type="Proteomes" id="UP000232323">
    <property type="component" value="Unassembled WGS sequence"/>
</dbReference>
<evidence type="ECO:0000259" key="1">
    <source>
        <dbReference type="Pfam" id="PF03407"/>
    </source>
</evidence>
<accession>A0A250WR09</accession>
<dbReference type="Pfam" id="PF03407">
    <property type="entry name" value="Nucleotid_trans"/>
    <property type="match status" value="1"/>
</dbReference>
<sequence length="729" mass="80722">METTNLDCAQSGYCSLGKVQPWTGDVWPSVGLKASVAARSFKKELIVIGESRTNPFMQAYLEFRHLGIGHIMWITNRQEKCEHAEMIFPKELGCGWSTQVYPQHGLVQMHMHRVAYLARSLRLGVNVFLVDTDIFMFRDPYRYLKSPPLKDLNMIIMRDGDGWANCGVVYVQNAAPNGASAYIVGDILERLLRWTEDSSVLQRKEREPPFYQSVGAGCWDQSVYSDTMLSAVSGRPLFFHCWNPGGKHALAWRDAHAQILNVTGDLGAAPYMNQVATSIPTDLLELKRREAKEDPRVGVTDHATLLRARISVPRSLGAWPLELGGPPFADRKNASSQWRQALLADEPSLWPDPYQNITSQDSPAAVSYEDFAFFPLWFVQTWSMNGWSGFWSKPLVDGLMGAVSGGGSNIQPQKSNSTVTLVAHPQQWNISAVVSPMAHFVHCPGGPINKLSVKMANGRYNWTAAHISKAGVGAFFMSTPQVQAPERVVAYSDDVVSVQWRNETEFLKAIRSLVRVALLSNRTAAFPYLNATLGWVSPNFIKHKLPIYNSDHRFIIYAKSWDDVRAMWVPYLQQECLQRGSLVTHWQGGLLPVEYEHYMELLLERSFARGAASWGGGTEVSVAASAMSVPSVYLVDIAGKSRSTEAVPKEAVVEGGKRVLPKSVHMTASEVIGLMKGSTSRVAILNEMILEASNGAGSDTSTAEDRAADSQVEAAMNLFATKNCFTLPQ</sequence>
<organism evidence="2 3">
    <name type="scientific">Chlamydomonas eustigma</name>
    <dbReference type="NCBI Taxonomy" id="1157962"/>
    <lineage>
        <taxon>Eukaryota</taxon>
        <taxon>Viridiplantae</taxon>
        <taxon>Chlorophyta</taxon>
        <taxon>core chlorophytes</taxon>
        <taxon>Chlorophyceae</taxon>
        <taxon>CS clade</taxon>
        <taxon>Chlamydomonadales</taxon>
        <taxon>Chlamydomonadaceae</taxon>
        <taxon>Chlamydomonas</taxon>
    </lineage>
</organism>
<protein>
    <recommendedName>
        <fullName evidence="1">Nucleotide-diphospho-sugar transferase domain-containing protein</fullName>
    </recommendedName>
</protein>
<feature type="domain" description="Nucleotide-diphospho-sugar transferase" evidence="1">
    <location>
        <begin position="107"/>
        <end position="201"/>
    </location>
</feature>
<evidence type="ECO:0000313" key="2">
    <source>
        <dbReference type="EMBL" id="GAX73294.1"/>
    </source>
</evidence>
<proteinExistence type="predicted"/>
<dbReference type="OrthoDB" id="531768at2759"/>
<gene>
    <name evidence="2" type="ORF">CEUSTIGMA_g748.t1</name>
</gene>
<evidence type="ECO:0000313" key="3">
    <source>
        <dbReference type="Proteomes" id="UP000232323"/>
    </source>
</evidence>
<reference evidence="2 3" key="1">
    <citation type="submission" date="2017-08" db="EMBL/GenBank/DDBJ databases">
        <title>Acidophilic green algal genome provides insights into adaptation to an acidic environment.</title>
        <authorList>
            <person name="Hirooka S."/>
            <person name="Hirose Y."/>
            <person name="Kanesaki Y."/>
            <person name="Higuchi S."/>
            <person name="Fujiwara T."/>
            <person name="Onuma R."/>
            <person name="Era A."/>
            <person name="Ohbayashi R."/>
            <person name="Uzuka A."/>
            <person name="Nozaki H."/>
            <person name="Yoshikawa H."/>
            <person name="Miyagishima S.Y."/>
        </authorList>
    </citation>
    <scope>NUCLEOTIDE SEQUENCE [LARGE SCALE GENOMIC DNA]</scope>
    <source>
        <strain evidence="2 3">NIES-2499</strain>
    </source>
</reference>
<keyword evidence="3" id="KW-1185">Reference proteome</keyword>